<keyword evidence="4" id="KW-1185">Reference proteome</keyword>
<feature type="region of interest" description="Disordered" evidence="2">
    <location>
        <begin position="26"/>
        <end position="156"/>
    </location>
</feature>
<accession>A0ABY7CC28</accession>
<sequence length="320" mass="35494">MTATPRKVWEYLSDMHSRNQAADAYGHGKLGYESDDPDNGVGAPIADSDEDEEHLKPLEPELPRTAIKPRRRSKKRRLSDQLTAAELAMDSSTSDESIAPPTATATPKPVKNKYKPAVTPTPGSKGGIGRPPTKGGSMARRRGRTEEAPKKNDPEAVAMRAMIQSSQDAAATWMQEERTRLEQARIDQMQADMVQRWEMDEARRQDSCDADARAAEKERVRLEALSTAKLNWEAAVAIAESKERAREAEIKADREVALAITAANERQRKADRKAEREEAKLERAEDVCRYEAGQALQEQSRQAFQTAMLAVMANLGAKPT</sequence>
<feature type="compositionally biased region" description="Basic and acidic residues" evidence="2">
    <location>
        <begin position="144"/>
        <end position="154"/>
    </location>
</feature>
<name>A0ABY7CC28_9BASI</name>
<evidence type="ECO:0000256" key="2">
    <source>
        <dbReference type="SAM" id="MobiDB-lite"/>
    </source>
</evidence>
<dbReference type="RefSeq" id="XP_053017567.1">
    <property type="nucleotide sequence ID" value="XM_053166335.1"/>
</dbReference>
<organism evidence="3 4">
    <name type="scientific">Puccinia triticina</name>
    <dbReference type="NCBI Taxonomy" id="208348"/>
    <lineage>
        <taxon>Eukaryota</taxon>
        <taxon>Fungi</taxon>
        <taxon>Dikarya</taxon>
        <taxon>Basidiomycota</taxon>
        <taxon>Pucciniomycotina</taxon>
        <taxon>Pucciniomycetes</taxon>
        <taxon>Pucciniales</taxon>
        <taxon>Pucciniaceae</taxon>
        <taxon>Puccinia</taxon>
    </lineage>
</organism>
<feature type="compositionally biased region" description="Basic and acidic residues" evidence="2">
    <location>
        <begin position="53"/>
        <end position="62"/>
    </location>
</feature>
<reference evidence="3" key="1">
    <citation type="submission" date="2022-10" db="EMBL/GenBank/DDBJ databases">
        <title>Puccinia triticina Genome sequencing and assembly.</title>
        <authorList>
            <person name="Li C."/>
        </authorList>
    </citation>
    <scope>NUCLEOTIDE SEQUENCE</scope>
    <source>
        <strain evidence="3">Pt15</strain>
    </source>
</reference>
<evidence type="ECO:0000256" key="1">
    <source>
        <dbReference type="SAM" id="Coils"/>
    </source>
</evidence>
<protein>
    <recommendedName>
        <fullName evidence="5">No apical meristem-associated C-terminal domain-containing protein</fullName>
    </recommendedName>
</protein>
<dbReference type="Proteomes" id="UP001164743">
    <property type="component" value="Chromosome 2A"/>
</dbReference>
<proteinExistence type="predicted"/>
<evidence type="ECO:0000313" key="3">
    <source>
        <dbReference type="EMBL" id="WAQ82012.1"/>
    </source>
</evidence>
<feature type="compositionally biased region" description="Basic residues" evidence="2">
    <location>
        <begin position="67"/>
        <end position="77"/>
    </location>
</feature>
<keyword evidence="1" id="KW-0175">Coiled coil</keyword>
<evidence type="ECO:0000313" key="4">
    <source>
        <dbReference type="Proteomes" id="UP001164743"/>
    </source>
</evidence>
<gene>
    <name evidence="3" type="ORF">PtA15_2A325</name>
</gene>
<evidence type="ECO:0008006" key="5">
    <source>
        <dbReference type="Google" id="ProtNLM"/>
    </source>
</evidence>
<dbReference type="GeneID" id="77807230"/>
<feature type="coiled-coil region" evidence="1">
    <location>
        <begin position="260"/>
        <end position="287"/>
    </location>
</feature>
<dbReference type="EMBL" id="CP110422">
    <property type="protein sequence ID" value="WAQ82012.1"/>
    <property type="molecule type" value="Genomic_DNA"/>
</dbReference>